<sequence>MFHVLKPALNSNSCVPTLHFEWDEWRVHRYYVPFEGEAFARLGQLTGRANAALAYASGEWILHRFAAVNHDETPRLYLEACWAANVHWAYFPYVEIDEDRWRGPVRGPLLIMMAIAGDAYFGLDDDAAIQARSLWMRNLALHVLPDSGAYLAWFDASLARLEHHHRKDQHPETEDMLSPLPEGMGAPPPRELFDTSQPYEPSHDAERLDAYLRGLDPDASPFLAGADALAGLDAFVGTPYRYR</sequence>
<organism evidence="2 3">
    <name type="scientific">Enhygromyxa salina</name>
    <dbReference type="NCBI Taxonomy" id="215803"/>
    <lineage>
        <taxon>Bacteria</taxon>
        <taxon>Pseudomonadati</taxon>
        <taxon>Myxococcota</taxon>
        <taxon>Polyangia</taxon>
        <taxon>Nannocystales</taxon>
        <taxon>Nannocystaceae</taxon>
        <taxon>Enhygromyxa</taxon>
    </lineage>
</organism>
<evidence type="ECO:0000313" key="2">
    <source>
        <dbReference type="EMBL" id="PRP96570.1"/>
    </source>
</evidence>
<dbReference type="Proteomes" id="UP000237968">
    <property type="component" value="Unassembled WGS sequence"/>
</dbReference>
<name>A0A2S9XV05_9BACT</name>
<keyword evidence="3" id="KW-1185">Reference proteome</keyword>
<dbReference type="AlphaFoldDB" id="A0A2S9XV05"/>
<evidence type="ECO:0000256" key="1">
    <source>
        <dbReference type="SAM" id="MobiDB-lite"/>
    </source>
</evidence>
<gene>
    <name evidence="2" type="ORF">ENSA5_36460</name>
</gene>
<dbReference type="EMBL" id="PVNK01000165">
    <property type="protein sequence ID" value="PRP96570.1"/>
    <property type="molecule type" value="Genomic_DNA"/>
</dbReference>
<evidence type="ECO:0000313" key="3">
    <source>
        <dbReference type="Proteomes" id="UP000237968"/>
    </source>
</evidence>
<proteinExistence type="predicted"/>
<comment type="caution">
    <text evidence="2">The sequence shown here is derived from an EMBL/GenBank/DDBJ whole genome shotgun (WGS) entry which is preliminary data.</text>
</comment>
<accession>A0A2S9XV05</accession>
<feature type="region of interest" description="Disordered" evidence="1">
    <location>
        <begin position="164"/>
        <end position="201"/>
    </location>
</feature>
<protein>
    <submittedName>
        <fullName evidence="2">Uncharacterized protein</fullName>
    </submittedName>
</protein>
<reference evidence="2 3" key="1">
    <citation type="submission" date="2018-03" db="EMBL/GenBank/DDBJ databases">
        <title>Draft Genome Sequences of the Obligatory Marine Myxobacteria Enhygromyxa salina SWB005.</title>
        <authorList>
            <person name="Poehlein A."/>
            <person name="Moghaddam J.A."/>
            <person name="Harms H."/>
            <person name="Alanjari M."/>
            <person name="Koenig G.M."/>
            <person name="Daniel R."/>
            <person name="Schaeberle T.F."/>
        </authorList>
    </citation>
    <scope>NUCLEOTIDE SEQUENCE [LARGE SCALE GENOMIC DNA]</scope>
    <source>
        <strain evidence="2 3">SWB005</strain>
    </source>
</reference>